<dbReference type="InterPro" id="IPR000183">
    <property type="entry name" value="Orn/DAP/Arg_de-COase"/>
</dbReference>
<comment type="similarity">
    <text evidence="5">Belongs to the Orn/Lys/Arg decarboxylase class-II family.</text>
</comment>
<dbReference type="Gene3D" id="3.20.20.10">
    <property type="entry name" value="Alanine racemase"/>
    <property type="match status" value="1"/>
</dbReference>
<dbReference type="GO" id="GO:0009089">
    <property type="term" value="P:lysine biosynthetic process via diaminopimelate"/>
    <property type="evidence" value="ECO:0007669"/>
    <property type="project" value="InterPro"/>
</dbReference>
<evidence type="ECO:0000256" key="4">
    <source>
        <dbReference type="ARBA" id="ARBA00023239"/>
    </source>
</evidence>
<dbReference type="Pfam" id="PF02784">
    <property type="entry name" value="Orn_Arg_deC_N"/>
    <property type="match status" value="1"/>
</dbReference>
<feature type="domain" description="Orn/DAP/Arg decarboxylase 2 C-terminal" evidence="6">
    <location>
        <begin position="13"/>
        <end position="351"/>
    </location>
</feature>
<comment type="cofactor">
    <cofactor evidence="1">
        <name>pyridoxal 5'-phosphate</name>
        <dbReference type="ChEBI" id="CHEBI:597326"/>
    </cofactor>
</comment>
<evidence type="ECO:0000256" key="1">
    <source>
        <dbReference type="ARBA" id="ARBA00001933"/>
    </source>
</evidence>
<evidence type="ECO:0000259" key="7">
    <source>
        <dbReference type="Pfam" id="PF02784"/>
    </source>
</evidence>
<dbReference type="InterPro" id="IPR022653">
    <property type="entry name" value="De-COase2_pyr-phos_BS"/>
</dbReference>
<protein>
    <recommendedName>
        <fullName evidence="10">Diaminopimelate decarboxylase</fullName>
    </recommendedName>
</protein>
<dbReference type="SUPFAM" id="SSF51419">
    <property type="entry name" value="PLP-binding barrel"/>
    <property type="match status" value="1"/>
</dbReference>
<evidence type="ECO:0000313" key="9">
    <source>
        <dbReference type="Proteomes" id="UP000295781"/>
    </source>
</evidence>
<evidence type="ECO:0000256" key="5">
    <source>
        <dbReference type="RuleBase" id="RU003737"/>
    </source>
</evidence>
<evidence type="ECO:0000313" key="8">
    <source>
        <dbReference type="EMBL" id="AUX22534.1"/>
    </source>
</evidence>
<dbReference type="Proteomes" id="UP000295781">
    <property type="component" value="Chromosome"/>
</dbReference>
<dbReference type="EMBL" id="CP012670">
    <property type="protein sequence ID" value="AUX22534.1"/>
    <property type="molecule type" value="Genomic_DNA"/>
</dbReference>
<dbReference type="PANTHER" id="PTHR43727">
    <property type="entry name" value="DIAMINOPIMELATE DECARBOXYLASE"/>
    <property type="match status" value="1"/>
</dbReference>
<dbReference type="PROSITE" id="PS00878">
    <property type="entry name" value="ODR_DC_2_1"/>
    <property type="match status" value="1"/>
</dbReference>
<evidence type="ECO:0000256" key="2">
    <source>
        <dbReference type="ARBA" id="ARBA00022793"/>
    </source>
</evidence>
<sequence length="401" mass="42247">MLVEAAARWGTPLYVYDLETVKQRYLGLRHVLPPEVAIHYAFKANANLSVVRALAGLGSGAEVCSAAELELAVVAGFPADKIILTGPGKTVEDLKAAVRAEVGLVALESVGEARRLAAIAAAEARVQPVLLRIEPAEAASAGIELIRGAKFGVEEAAFLPAAQEIAGLRGLRFVGLHACAVSGARDVSSLLAHQERLIRLSSALADAGVSHSSLDFGGGLNVPYDRSESPLDLDAFGRGVAAILPARADGHYIIEPGRYLVAECGAYVTTVTDVKASGGRPVVIVDGGIHHLYRPRLTRANRLVEALAPHPGPARPTVLAGALPLPYDVFADDVLLPPLAPGDLVAIHRTGAYGFTHALTHFGLRASAAEVVLDQGALRLTRPRDDPRRLIAEQVALERRN</sequence>
<reference evidence="8 9" key="1">
    <citation type="submission" date="2015-09" db="EMBL/GenBank/DDBJ databases">
        <title>Sorangium comparison.</title>
        <authorList>
            <person name="Zaburannyi N."/>
            <person name="Bunk B."/>
            <person name="Overmann J."/>
            <person name="Mueller R."/>
        </authorList>
    </citation>
    <scope>NUCLEOTIDE SEQUENCE [LARGE SCALE GENOMIC DNA]</scope>
    <source>
        <strain evidence="8 9">So ceGT47</strain>
    </source>
</reference>
<dbReference type="InterPro" id="IPR022644">
    <property type="entry name" value="De-COase2_N"/>
</dbReference>
<keyword evidence="3" id="KW-0663">Pyridoxal phosphate</keyword>
<dbReference type="Pfam" id="PF00278">
    <property type="entry name" value="Orn_DAP_Arg_deC"/>
    <property type="match status" value="1"/>
</dbReference>
<organism evidence="8 9">
    <name type="scientific">Sorangium cellulosum</name>
    <name type="common">Polyangium cellulosum</name>
    <dbReference type="NCBI Taxonomy" id="56"/>
    <lineage>
        <taxon>Bacteria</taxon>
        <taxon>Pseudomonadati</taxon>
        <taxon>Myxococcota</taxon>
        <taxon>Polyangia</taxon>
        <taxon>Polyangiales</taxon>
        <taxon>Polyangiaceae</taxon>
        <taxon>Sorangium</taxon>
    </lineage>
</organism>
<dbReference type="AlphaFoldDB" id="A0A4P2Q011"/>
<dbReference type="PRINTS" id="PR01179">
    <property type="entry name" value="ODADCRBXLASE"/>
</dbReference>
<dbReference type="SUPFAM" id="SSF50621">
    <property type="entry name" value="Alanine racemase C-terminal domain-like"/>
    <property type="match status" value="1"/>
</dbReference>
<dbReference type="InterPro" id="IPR002986">
    <property type="entry name" value="DAP_deCOOHase_LysA"/>
</dbReference>
<gene>
    <name evidence="8" type="ORF">SOCEGT47_030370</name>
</gene>
<evidence type="ECO:0000256" key="3">
    <source>
        <dbReference type="ARBA" id="ARBA00022898"/>
    </source>
</evidence>
<feature type="domain" description="Orn/DAP/Arg decarboxylase 2 N-terminal" evidence="7">
    <location>
        <begin position="19"/>
        <end position="262"/>
    </location>
</feature>
<dbReference type="InterPro" id="IPR022643">
    <property type="entry name" value="De-COase2_C"/>
</dbReference>
<accession>A0A4P2Q011</accession>
<dbReference type="InterPro" id="IPR009006">
    <property type="entry name" value="Ala_racemase/Decarboxylase_C"/>
</dbReference>
<evidence type="ECO:0008006" key="10">
    <source>
        <dbReference type="Google" id="ProtNLM"/>
    </source>
</evidence>
<keyword evidence="4" id="KW-0456">Lyase</keyword>
<proteinExistence type="inferred from homology"/>
<keyword evidence="2" id="KW-0210">Decarboxylase</keyword>
<name>A0A4P2Q011_SORCE</name>
<dbReference type="PANTHER" id="PTHR43727:SF2">
    <property type="entry name" value="GROUP IV DECARBOXYLASE"/>
    <property type="match status" value="1"/>
</dbReference>
<dbReference type="GO" id="GO:0008836">
    <property type="term" value="F:diaminopimelate decarboxylase activity"/>
    <property type="evidence" value="ECO:0007669"/>
    <property type="project" value="InterPro"/>
</dbReference>
<dbReference type="InterPro" id="IPR029066">
    <property type="entry name" value="PLP-binding_barrel"/>
</dbReference>
<dbReference type="Gene3D" id="2.40.37.10">
    <property type="entry name" value="Lyase, Ornithine Decarboxylase, Chain A, domain 1"/>
    <property type="match status" value="1"/>
</dbReference>
<evidence type="ECO:0000259" key="6">
    <source>
        <dbReference type="Pfam" id="PF00278"/>
    </source>
</evidence>
<dbReference type="PRINTS" id="PR01181">
    <property type="entry name" value="DAPDCRBXLASE"/>
</dbReference>